<dbReference type="Pfam" id="PF05183">
    <property type="entry name" value="RdRP"/>
    <property type="match status" value="1"/>
</dbReference>
<keyword evidence="1" id="KW-0694">RNA-binding</keyword>
<dbReference type="PANTHER" id="PTHR23079:SF55">
    <property type="entry name" value="RNA-DIRECTED RNA POLYMERASE"/>
    <property type="match status" value="1"/>
</dbReference>
<dbReference type="GO" id="GO:0003968">
    <property type="term" value="F:RNA-directed RNA polymerase activity"/>
    <property type="evidence" value="ECO:0007669"/>
    <property type="project" value="UniProtKB-KW"/>
</dbReference>
<comment type="caution">
    <text evidence="3">The sequence shown here is derived from an EMBL/GenBank/DDBJ whole genome shotgun (WGS) entry which is preliminary data.</text>
</comment>
<dbReference type="GO" id="GO:0031380">
    <property type="term" value="C:nuclear RNA-directed RNA polymerase complex"/>
    <property type="evidence" value="ECO:0007669"/>
    <property type="project" value="TreeGrafter"/>
</dbReference>
<dbReference type="GO" id="GO:0030422">
    <property type="term" value="P:siRNA processing"/>
    <property type="evidence" value="ECO:0007669"/>
    <property type="project" value="TreeGrafter"/>
</dbReference>
<keyword evidence="1" id="KW-0808">Transferase</keyword>
<protein>
    <recommendedName>
        <fullName evidence="1">RNA-dependent RNA polymerase</fullName>
        <ecNumber evidence="1">2.7.7.48</ecNumber>
    </recommendedName>
</protein>
<dbReference type="EC" id="2.7.7.48" evidence="1"/>
<dbReference type="InterPro" id="IPR057596">
    <property type="entry name" value="RDRP_core"/>
</dbReference>
<name>A0AAI8VPM7_9PEZI</name>
<reference evidence="3" key="1">
    <citation type="submission" date="2023-10" db="EMBL/GenBank/DDBJ databases">
        <authorList>
            <person name="Hackl T."/>
        </authorList>
    </citation>
    <scope>NUCLEOTIDE SEQUENCE</scope>
</reference>
<dbReference type="EMBL" id="CAUWAG010000011">
    <property type="protein sequence ID" value="CAJ2508438.1"/>
    <property type="molecule type" value="Genomic_DNA"/>
</dbReference>
<evidence type="ECO:0000313" key="3">
    <source>
        <dbReference type="EMBL" id="CAJ2508438.1"/>
    </source>
</evidence>
<evidence type="ECO:0000256" key="1">
    <source>
        <dbReference type="RuleBase" id="RU363098"/>
    </source>
</evidence>
<dbReference type="GO" id="GO:0003723">
    <property type="term" value="F:RNA binding"/>
    <property type="evidence" value="ECO:0007669"/>
    <property type="project" value="UniProtKB-KW"/>
</dbReference>
<dbReference type="InterPro" id="IPR007855">
    <property type="entry name" value="RDRP"/>
</dbReference>
<keyword evidence="4" id="KW-1185">Reference proteome</keyword>
<proteinExistence type="inferred from homology"/>
<keyword evidence="1" id="KW-0548">Nucleotidyltransferase</keyword>
<comment type="similarity">
    <text evidence="1">Belongs to the RdRP family.</text>
</comment>
<organism evidence="3 4">
    <name type="scientific">Anthostomella pinea</name>
    <dbReference type="NCBI Taxonomy" id="933095"/>
    <lineage>
        <taxon>Eukaryota</taxon>
        <taxon>Fungi</taxon>
        <taxon>Dikarya</taxon>
        <taxon>Ascomycota</taxon>
        <taxon>Pezizomycotina</taxon>
        <taxon>Sordariomycetes</taxon>
        <taxon>Xylariomycetidae</taxon>
        <taxon>Xylariales</taxon>
        <taxon>Xylariaceae</taxon>
        <taxon>Anthostomella</taxon>
    </lineage>
</organism>
<evidence type="ECO:0000313" key="4">
    <source>
        <dbReference type="Proteomes" id="UP001295740"/>
    </source>
</evidence>
<accession>A0AAI8VPM7</accession>
<dbReference type="Proteomes" id="UP001295740">
    <property type="component" value="Unassembled WGS sequence"/>
</dbReference>
<comment type="catalytic activity">
    <reaction evidence="1">
        <text>RNA(n) + a ribonucleoside 5'-triphosphate = RNA(n+1) + diphosphate</text>
        <dbReference type="Rhea" id="RHEA:21248"/>
        <dbReference type="Rhea" id="RHEA-COMP:14527"/>
        <dbReference type="Rhea" id="RHEA-COMP:17342"/>
        <dbReference type="ChEBI" id="CHEBI:33019"/>
        <dbReference type="ChEBI" id="CHEBI:61557"/>
        <dbReference type="ChEBI" id="CHEBI:140395"/>
        <dbReference type="EC" id="2.7.7.48"/>
    </reaction>
</comment>
<evidence type="ECO:0000259" key="2">
    <source>
        <dbReference type="Pfam" id="PF05183"/>
    </source>
</evidence>
<feature type="domain" description="RDRP core" evidence="2">
    <location>
        <begin position="170"/>
        <end position="232"/>
    </location>
</feature>
<dbReference type="PANTHER" id="PTHR23079">
    <property type="entry name" value="RNA-DEPENDENT RNA POLYMERASE"/>
    <property type="match status" value="1"/>
</dbReference>
<keyword evidence="1" id="KW-0696">RNA-directed RNA polymerase</keyword>
<dbReference type="AlphaFoldDB" id="A0AAI8VPM7"/>
<sequence length="237" mass="27048">MRMTWGYLVDHDTIHSRQSSDATLPSFKFTSSRATALPMQEINHNKVRLNYNKIRTECNRFRTRIGLKRWNRVFVDYDEPSVSASWENFTPGGAVRHTDMVPFGLFFLEEGSLALYHTTMPHRWQQIDSQASLGIPDVVEYSFTATHLARYLKLAFFRACAFRSPLVPYYIVITGLCVIGRNPSLHPSDLRIVEAVDIPKLRYLRDVVVLPATGDSDFSSMYSGGDLDSDDTVYLVP</sequence>
<gene>
    <name evidence="3" type="ORF">KHLLAP_LOCUS8906</name>
</gene>